<protein>
    <recommendedName>
        <fullName evidence="3">SGNH hydrolase-type esterase domain-containing protein</fullName>
    </recommendedName>
</protein>
<dbReference type="Gene3D" id="3.40.50.1110">
    <property type="entry name" value="SGNH hydrolase"/>
    <property type="match status" value="1"/>
</dbReference>
<evidence type="ECO:0000313" key="2">
    <source>
        <dbReference type="Proteomes" id="UP000676428"/>
    </source>
</evidence>
<dbReference type="InterPro" id="IPR036514">
    <property type="entry name" value="SGNH_hydro_sf"/>
</dbReference>
<evidence type="ECO:0000313" key="1">
    <source>
        <dbReference type="EMBL" id="QVK23655.1"/>
    </source>
</evidence>
<dbReference type="RefSeq" id="WP_213682273.1">
    <property type="nucleotide sequence ID" value="NZ_CP074572.1"/>
</dbReference>
<evidence type="ECO:0008006" key="3">
    <source>
        <dbReference type="Google" id="ProtNLM"/>
    </source>
</evidence>
<dbReference type="Proteomes" id="UP000676428">
    <property type="component" value="Chromosome"/>
</dbReference>
<dbReference type="SUPFAM" id="SSF52266">
    <property type="entry name" value="SGNH hydrolase"/>
    <property type="match status" value="1"/>
</dbReference>
<sequence length="296" mass="33518">MWIRSWGRNLLLMSLGIILALLAGEGVVRVATMDQQNYVIEMWRYAKLLKEKSPDPEIGHQHLPNHSATLQNVIIQTNEFGMRGPRPDSHAQHRVAIVGDSIALGWGISDQQSLRGQLAQRLPEKFDVVNAGVGNMNMAQSVKLWSKINQKIKADTLIVLVTPRATAKVITQEPGWFVKHSELAALALTFIKQLMSGEFGEQALLHGYQQQWQSEAGQAILTSAFNQLKHITQVHNARVIIASVPEMHDFNHYQFGFMEQETKRYAEQYGFTYIDLLPCYKALLLHHFGFHLKISI</sequence>
<reference evidence="1 2" key="1">
    <citation type="journal article" date="2012" name="Int. J. Syst. Evol. Microbiol.">
        <title>Shewanella dokdonensis sp. nov., isolated from seawater.</title>
        <authorList>
            <person name="Sung H.R."/>
            <person name="Yoon J.H."/>
            <person name="Ghim S.Y."/>
        </authorList>
    </citation>
    <scope>NUCLEOTIDE SEQUENCE [LARGE SCALE GENOMIC DNA]</scope>
    <source>
        <strain evidence="1 2">DSM 23626</strain>
    </source>
</reference>
<dbReference type="EMBL" id="CP074572">
    <property type="protein sequence ID" value="QVK23655.1"/>
    <property type="molecule type" value="Genomic_DNA"/>
</dbReference>
<keyword evidence="2" id="KW-1185">Reference proteome</keyword>
<name>A0ABX8DG52_9GAMM</name>
<proteinExistence type="predicted"/>
<gene>
    <name evidence="1" type="ORF">KHX94_02720</name>
</gene>
<organism evidence="1 2">
    <name type="scientific">Shewanella dokdonensis</name>
    <dbReference type="NCBI Taxonomy" id="712036"/>
    <lineage>
        <taxon>Bacteria</taxon>
        <taxon>Pseudomonadati</taxon>
        <taxon>Pseudomonadota</taxon>
        <taxon>Gammaproteobacteria</taxon>
        <taxon>Alteromonadales</taxon>
        <taxon>Shewanellaceae</taxon>
        <taxon>Shewanella</taxon>
    </lineage>
</organism>
<accession>A0ABX8DG52</accession>